<dbReference type="Gene3D" id="3.90.1480.20">
    <property type="entry name" value="Glycosyl transferase family 29"/>
    <property type="match status" value="1"/>
</dbReference>
<organism evidence="1 2">
    <name type="scientific">Rhizobium skierniewicense</name>
    <dbReference type="NCBI Taxonomy" id="984260"/>
    <lineage>
        <taxon>Bacteria</taxon>
        <taxon>Pseudomonadati</taxon>
        <taxon>Pseudomonadota</taxon>
        <taxon>Alphaproteobacteria</taxon>
        <taxon>Hyphomicrobiales</taxon>
        <taxon>Rhizobiaceae</taxon>
        <taxon>Rhizobium/Agrobacterium group</taxon>
        <taxon>Rhizobium</taxon>
    </lineage>
</organism>
<evidence type="ECO:0008006" key="3">
    <source>
        <dbReference type="Google" id="ProtNLM"/>
    </source>
</evidence>
<protein>
    <recommendedName>
        <fullName evidence="3">Urease operon accessory protein</fullName>
    </recommendedName>
</protein>
<gene>
    <name evidence="1" type="ORF">GGQ73_004605</name>
</gene>
<dbReference type="Proteomes" id="UP000565286">
    <property type="component" value="Unassembled WGS sequence"/>
</dbReference>
<evidence type="ECO:0000313" key="2">
    <source>
        <dbReference type="Proteomes" id="UP000565286"/>
    </source>
</evidence>
<dbReference type="EMBL" id="JACIDV010000022">
    <property type="protein sequence ID" value="MBB3948615.1"/>
    <property type="molecule type" value="Genomic_DNA"/>
</dbReference>
<name>A0A7W6CH70_9HYPH</name>
<proteinExistence type="predicted"/>
<dbReference type="AlphaFoldDB" id="A0A7W6CH70"/>
<dbReference type="RefSeq" id="WP_183897902.1">
    <property type="nucleotide sequence ID" value="NZ_JACIDV010000022.1"/>
</dbReference>
<dbReference type="InterPro" id="IPR038578">
    <property type="entry name" value="GT29-like_sf"/>
</dbReference>
<accession>A0A7W6CH70</accession>
<reference evidence="1 2" key="1">
    <citation type="submission" date="2020-08" db="EMBL/GenBank/DDBJ databases">
        <title>Genomic Encyclopedia of Type Strains, Phase IV (KMG-IV): sequencing the most valuable type-strain genomes for metagenomic binning, comparative biology and taxonomic classification.</title>
        <authorList>
            <person name="Goeker M."/>
        </authorList>
    </citation>
    <scope>NUCLEOTIDE SEQUENCE [LARGE SCALE GENOMIC DNA]</scope>
    <source>
        <strain evidence="1 2">DSM 26438</strain>
    </source>
</reference>
<evidence type="ECO:0000313" key="1">
    <source>
        <dbReference type="EMBL" id="MBB3948615.1"/>
    </source>
</evidence>
<comment type="caution">
    <text evidence="1">The sequence shown here is derived from an EMBL/GenBank/DDBJ whole genome shotgun (WGS) entry which is preliminary data.</text>
</comment>
<sequence>MPRNIAIVGNGAFAPSDASRIDNCDVVIRFNDCRSVGEGGSRTDVVAVCNTGRPASAMIRQRSWRETAAIAHANAIWCVRDGGKFAELKPGLVAQQSGLDDFCDDYTDEFAHFATETAKVFTVIPRRYHDRVDLELKTRVTSNYVVPSSGMIAVSYVIGEVAVKDDTVLLAGFGHQGWSGHSFRAERDLIEQYIANGLLRRI</sequence>
<keyword evidence="2" id="KW-1185">Reference proteome</keyword>